<dbReference type="PANTHER" id="PTHR30471">
    <property type="entry name" value="DNA REPAIR PROTEIN RADC"/>
    <property type="match status" value="1"/>
</dbReference>
<organism evidence="7 8">
    <name type="scientific">Sphingomonas ginsenosidivorax</name>
    <dbReference type="NCBI Taxonomy" id="862135"/>
    <lineage>
        <taxon>Bacteria</taxon>
        <taxon>Pseudomonadati</taxon>
        <taxon>Pseudomonadota</taxon>
        <taxon>Alphaproteobacteria</taxon>
        <taxon>Sphingomonadales</taxon>
        <taxon>Sphingomonadaceae</taxon>
        <taxon>Sphingomonas</taxon>
    </lineage>
</organism>
<dbReference type="PROSITE" id="PS50249">
    <property type="entry name" value="MPN"/>
    <property type="match status" value="1"/>
</dbReference>
<keyword evidence="8" id="KW-1185">Reference proteome</keyword>
<protein>
    <submittedName>
        <fullName evidence="7">DNA repair protein</fullName>
    </submittedName>
</protein>
<dbReference type="OrthoDB" id="152963at2"/>
<dbReference type="AlphaFoldDB" id="A0A5C6UIT3"/>
<dbReference type="GO" id="GO:0046872">
    <property type="term" value="F:metal ion binding"/>
    <property type="evidence" value="ECO:0007669"/>
    <property type="project" value="UniProtKB-KW"/>
</dbReference>
<dbReference type="EMBL" id="VOQR01000001">
    <property type="protein sequence ID" value="TXC71868.1"/>
    <property type="molecule type" value="Genomic_DNA"/>
</dbReference>
<dbReference type="InterPro" id="IPR037518">
    <property type="entry name" value="MPN"/>
</dbReference>
<dbReference type="PANTHER" id="PTHR30471:SF3">
    <property type="entry name" value="UPF0758 PROTEIN YEES-RELATED"/>
    <property type="match status" value="1"/>
</dbReference>
<evidence type="ECO:0000256" key="5">
    <source>
        <dbReference type="ARBA" id="ARBA00023049"/>
    </source>
</evidence>
<keyword evidence="1" id="KW-0645">Protease</keyword>
<gene>
    <name evidence="7" type="ORF">FSB78_13575</name>
</gene>
<dbReference type="InterPro" id="IPR020891">
    <property type="entry name" value="UPF0758_CS"/>
</dbReference>
<name>A0A5C6UIT3_9SPHN</name>
<dbReference type="InterPro" id="IPR025657">
    <property type="entry name" value="RadC_JAB"/>
</dbReference>
<comment type="caution">
    <text evidence="7">The sequence shown here is derived from an EMBL/GenBank/DDBJ whole genome shotgun (WGS) entry which is preliminary data.</text>
</comment>
<keyword evidence="2" id="KW-0479">Metal-binding</keyword>
<keyword evidence="4" id="KW-0862">Zinc</keyword>
<evidence type="ECO:0000256" key="4">
    <source>
        <dbReference type="ARBA" id="ARBA00022833"/>
    </source>
</evidence>
<sequence>MPDISPLTDLAAAVALFRTLGFARREVVGLAYLGPERRILGLRHVAGRGGRVDLAIRGVVGDALAFGATAVVMAHNHPSGDPRPSERDLAFTRALARGLAMVEVELLDHLVIAGESVTNLRTWG</sequence>
<feature type="domain" description="MPN" evidence="6">
    <location>
        <begin position="5"/>
        <end position="124"/>
    </location>
</feature>
<reference evidence="7 8" key="1">
    <citation type="journal article" date="2013" name="Antonie Van Leeuwenhoek">
        <title>Sphingomonas ginsenosidivorax sp. nov., with the ability to transform ginsenosides.</title>
        <authorList>
            <person name="Jin X.F."/>
            <person name="Kim J.K."/>
            <person name="Liu Q.M."/>
            <person name="Kang M.S."/>
            <person name="He D."/>
            <person name="Jin F.X."/>
            <person name="Kim S.C."/>
            <person name="Im W.T."/>
        </authorList>
    </citation>
    <scope>NUCLEOTIDE SEQUENCE [LARGE SCALE GENOMIC DNA]</scope>
    <source>
        <strain evidence="7 8">KHI67</strain>
    </source>
</reference>
<evidence type="ECO:0000256" key="1">
    <source>
        <dbReference type="ARBA" id="ARBA00022670"/>
    </source>
</evidence>
<keyword evidence="5" id="KW-0482">Metalloprotease</keyword>
<evidence type="ECO:0000313" key="7">
    <source>
        <dbReference type="EMBL" id="TXC71868.1"/>
    </source>
</evidence>
<dbReference type="InterPro" id="IPR001405">
    <property type="entry name" value="UPF0758"/>
</dbReference>
<dbReference type="Gene3D" id="3.40.140.10">
    <property type="entry name" value="Cytidine Deaminase, domain 2"/>
    <property type="match status" value="1"/>
</dbReference>
<evidence type="ECO:0000256" key="3">
    <source>
        <dbReference type="ARBA" id="ARBA00022801"/>
    </source>
</evidence>
<proteinExistence type="predicted"/>
<dbReference type="GO" id="GO:0006508">
    <property type="term" value="P:proteolysis"/>
    <property type="evidence" value="ECO:0007669"/>
    <property type="project" value="UniProtKB-KW"/>
</dbReference>
<dbReference type="PROSITE" id="PS01302">
    <property type="entry name" value="UPF0758"/>
    <property type="match status" value="1"/>
</dbReference>
<evidence type="ECO:0000259" key="6">
    <source>
        <dbReference type="PROSITE" id="PS50249"/>
    </source>
</evidence>
<dbReference type="SUPFAM" id="SSF102712">
    <property type="entry name" value="JAB1/MPN domain"/>
    <property type="match status" value="1"/>
</dbReference>
<dbReference type="Proteomes" id="UP000321250">
    <property type="component" value="Unassembled WGS sequence"/>
</dbReference>
<dbReference type="GO" id="GO:0008237">
    <property type="term" value="F:metallopeptidase activity"/>
    <property type="evidence" value="ECO:0007669"/>
    <property type="project" value="UniProtKB-KW"/>
</dbReference>
<evidence type="ECO:0000256" key="2">
    <source>
        <dbReference type="ARBA" id="ARBA00022723"/>
    </source>
</evidence>
<evidence type="ECO:0000313" key="8">
    <source>
        <dbReference type="Proteomes" id="UP000321250"/>
    </source>
</evidence>
<accession>A0A5C6UIT3</accession>
<keyword evidence="3" id="KW-0378">Hydrolase</keyword>
<dbReference type="RefSeq" id="WP_147083145.1">
    <property type="nucleotide sequence ID" value="NZ_VOQR01000001.1"/>
</dbReference>
<dbReference type="Pfam" id="PF04002">
    <property type="entry name" value="RadC"/>
    <property type="match status" value="1"/>
</dbReference>